<dbReference type="EMBL" id="UAWC01000001">
    <property type="protein sequence ID" value="SQB33408.1"/>
    <property type="molecule type" value="Genomic_DNA"/>
</dbReference>
<dbReference type="Proteomes" id="UP000250223">
    <property type="component" value="Unassembled WGS sequence"/>
</dbReference>
<reference evidence="1 2" key="1">
    <citation type="submission" date="2018-06" db="EMBL/GenBank/DDBJ databases">
        <authorList>
            <consortium name="Pathogen Informatics"/>
            <person name="Doyle S."/>
        </authorList>
    </citation>
    <scope>NUCLEOTIDE SEQUENCE [LARGE SCALE GENOMIC DNA]</scope>
    <source>
        <strain evidence="1 2">NCTC13028</strain>
    </source>
</reference>
<evidence type="ECO:0000313" key="1">
    <source>
        <dbReference type="EMBL" id="SQB33408.1"/>
    </source>
</evidence>
<dbReference type="Pfam" id="PF03237">
    <property type="entry name" value="Terminase_6N"/>
    <property type="match status" value="1"/>
</dbReference>
<protein>
    <submittedName>
        <fullName evidence="1">Terminase large subunit</fullName>
    </submittedName>
</protein>
<accession>A0A2X2VXJ9</accession>
<dbReference type="NCBIfam" id="TIGR01547">
    <property type="entry name" value="phage_term_2"/>
    <property type="match status" value="1"/>
</dbReference>
<proteinExistence type="predicted"/>
<dbReference type="InterPro" id="IPR027417">
    <property type="entry name" value="P-loop_NTPase"/>
</dbReference>
<dbReference type="Gene3D" id="3.30.420.280">
    <property type="match status" value="1"/>
</dbReference>
<sequence length="436" mass="50685">MAYKYSDKQRDVINKTLKNELGFINILEGSVRSGKTFIVNLAWTLFILNSPNDVFLMSGESTDSLYRNVIGDMIFILGRSRAIYQDSAKGGAQLIIRYNNKTKICYCRGGSKANDEGKIRGITIGGWYADEITLHHETFVKQALSRMSLKGARAFWTTNPDSPYHYIKTEYIDKAKEKRYCHWHFTLDDNLALSEEYKKNIKNAYAGVFYQRFILGLWILSEGVIYDMFNKEKHVVHTIERKYTKKYISIDYGTQNPTTFGMYGKDDTGQWYKIKEYHHSGREEKLQKTDVEYADDLEKFMDYDKSIQVIVDPSAASFIAELRKRGIKVKKAKNDVIEGIRNVGNALKNRLILFNDCNIETFKEFETYIWDEKSSLKGEDKPVKENDHHMDNLRYFVNTVLFKGINVKYDKSVYNKGRGLKQNVLKNYRKKGGTVF</sequence>
<dbReference type="InterPro" id="IPR006437">
    <property type="entry name" value="Phage_terminase_lsu"/>
</dbReference>
<dbReference type="Gene3D" id="3.40.50.300">
    <property type="entry name" value="P-loop containing nucleotide triphosphate hydrolases"/>
    <property type="match status" value="1"/>
</dbReference>
<evidence type="ECO:0000313" key="2">
    <source>
        <dbReference type="Proteomes" id="UP000250223"/>
    </source>
</evidence>
<dbReference type="RefSeq" id="WP_111921136.1">
    <property type="nucleotide sequence ID" value="NZ_UAWC01000001.1"/>
</dbReference>
<organism evidence="1 2">
    <name type="scientific">Clostridium cochlearium</name>
    <dbReference type="NCBI Taxonomy" id="1494"/>
    <lineage>
        <taxon>Bacteria</taxon>
        <taxon>Bacillati</taxon>
        <taxon>Bacillota</taxon>
        <taxon>Clostridia</taxon>
        <taxon>Eubacteriales</taxon>
        <taxon>Clostridiaceae</taxon>
        <taxon>Clostridium</taxon>
    </lineage>
</organism>
<gene>
    <name evidence="1" type="ORF">NCTC13028_00401</name>
</gene>
<name>A0A2X2VXJ9_CLOCO</name>
<dbReference type="AlphaFoldDB" id="A0A2X2VXJ9"/>